<feature type="transmembrane region" description="Helical" evidence="6">
    <location>
        <begin position="304"/>
        <end position="320"/>
    </location>
</feature>
<keyword evidence="5 6" id="KW-0472">Membrane</keyword>
<keyword evidence="4 6" id="KW-1133">Transmembrane helix</keyword>
<feature type="transmembrane region" description="Helical" evidence="6">
    <location>
        <begin position="211"/>
        <end position="235"/>
    </location>
</feature>
<gene>
    <name evidence="8" type="ORF">ACFFR3_22425</name>
</gene>
<feature type="transmembrane region" description="Helical" evidence="6">
    <location>
        <begin position="340"/>
        <end position="362"/>
    </location>
</feature>
<protein>
    <submittedName>
        <fullName evidence="8">MFS transporter</fullName>
    </submittedName>
</protein>
<dbReference type="EMBL" id="JBHMCF010000024">
    <property type="protein sequence ID" value="MFB9472276.1"/>
    <property type="molecule type" value="Genomic_DNA"/>
</dbReference>
<evidence type="ECO:0000313" key="9">
    <source>
        <dbReference type="Proteomes" id="UP001589568"/>
    </source>
</evidence>
<feature type="transmembrane region" description="Helical" evidence="6">
    <location>
        <begin position="368"/>
        <end position="388"/>
    </location>
</feature>
<feature type="transmembrane region" description="Helical" evidence="6">
    <location>
        <begin position="57"/>
        <end position="76"/>
    </location>
</feature>
<feature type="transmembrane region" description="Helical" evidence="6">
    <location>
        <begin position="83"/>
        <end position="103"/>
    </location>
</feature>
<accession>A0ABV5NQP9</accession>
<evidence type="ECO:0000256" key="5">
    <source>
        <dbReference type="ARBA" id="ARBA00023136"/>
    </source>
</evidence>
<proteinExistence type="predicted"/>
<dbReference type="RefSeq" id="WP_364375401.1">
    <property type="nucleotide sequence ID" value="NZ_JBHMCF010000024.1"/>
</dbReference>
<feature type="transmembrane region" description="Helical" evidence="6">
    <location>
        <begin position="109"/>
        <end position="126"/>
    </location>
</feature>
<keyword evidence="3 6" id="KW-0812">Transmembrane</keyword>
<sequence>MPIDVRRRARLPTWLLALVFTTFTFATDDYVIAGVLPALSADLGVSEAVGGQLVTGFSLAFALAAPVASVVTATWARRGLLTWALALFVVANAAAAFAGSYALLLGLRVLAAVAAAAVVPAAYAITTSLAPAERQGRYLALVMGGLTASLTFGVPLGTWVGGAFGWQATFGLGALLGLVALIAVRATLPETPPAPAMPIGRRLAPLARPQVLLGLLGIVAIVLGSMMVLSYLAPFLRDLAGAGPTELGWVFVLAGLAGLAGGQLGGRAADRWGASRAMTTGVAAFAAVMAALTCCQLLRPVPLLALLPLLLLWAGASWWIPPPAQSRMIALAGPAAPQALALNSSAVYVGVSCGAALGGVVLETYGSGWLPAAAVGAELIALALFRAADRGRYAAR</sequence>
<evidence type="ECO:0000256" key="6">
    <source>
        <dbReference type="SAM" id="Phobius"/>
    </source>
</evidence>
<dbReference type="Gene3D" id="1.20.1250.20">
    <property type="entry name" value="MFS general substrate transporter like domains"/>
    <property type="match status" value="2"/>
</dbReference>
<dbReference type="Proteomes" id="UP001589568">
    <property type="component" value="Unassembled WGS sequence"/>
</dbReference>
<dbReference type="InterPro" id="IPR036259">
    <property type="entry name" value="MFS_trans_sf"/>
</dbReference>
<dbReference type="InterPro" id="IPR011701">
    <property type="entry name" value="MFS"/>
</dbReference>
<evidence type="ECO:0000256" key="1">
    <source>
        <dbReference type="ARBA" id="ARBA00004651"/>
    </source>
</evidence>
<comment type="subcellular location">
    <subcellularLocation>
        <location evidence="1">Cell membrane</location>
        <topology evidence="1">Multi-pass membrane protein</topology>
    </subcellularLocation>
</comment>
<keyword evidence="2" id="KW-1003">Cell membrane</keyword>
<feature type="domain" description="Major facilitator superfamily (MFS) profile" evidence="7">
    <location>
        <begin position="14"/>
        <end position="390"/>
    </location>
</feature>
<feature type="transmembrane region" description="Helical" evidence="6">
    <location>
        <begin position="277"/>
        <end position="298"/>
    </location>
</feature>
<feature type="transmembrane region" description="Helical" evidence="6">
    <location>
        <begin position="164"/>
        <end position="184"/>
    </location>
</feature>
<dbReference type="InterPro" id="IPR020846">
    <property type="entry name" value="MFS_dom"/>
</dbReference>
<name>A0ABV5NQP9_9ACTN</name>
<dbReference type="CDD" id="cd17324">
    <property type="entry name" value="MFS_NepI_like"/>
    <property type="match status" value="1"/>
</dbReference>
<comment type="caution">
    <text evidence="8">The sequence shown here is derived from an EMBL/GenBank/DDBJ whole genome shotgun (WGS) entry which is preliminary data.</text>
</comment>
<reference evidence="8 9" key="1">
    <citation type="submission" date="2024-09" db="EMBL/GenBank/DDBJ databases">
        <authorList>
            <person name="Sun Q."/>
            <person name="Mori K."/>
        </authorList>
    </citation>
    <scope>NUCLEOTIDE SEQUENCE [LARGE SCALE GENOMIC DNA]</scope>
    <source>
        <strain evidence="8 9">JCM 3324</strain>
    </source>
</reference>
<evidence type="ECO:0000313" key="8">
    <source>
        <dbReference type="EMBL" id="MFB9472276.1"/>
    </source>
</evidence>
<dbReference type="SUPFAM" id="SSF103473">
    <property type="entry name" value="MFS general substrate transporter"/>
    <property type="match status" value="1"/>
</dbReference>
<organism evidence="8 9">
    <name type="scientific">Nonomuraea salmonea</name>
    <dbReference type="NCBI Taxonomy" id="46181"/>
    <lineage>
        <taxon>Bacteria</taxon>
        <taxon>Bacillati</taxon>
        <taxon>Actinomycetota</taxon>
        <taxon>Actinomycetes</taxon>
        <taxon>Streptosporangiales</taxon>
        <taxon>Streptosporangiaceae</taxon>
        <taxon>Nonomuraea</taxon>
    </lineage>
</organism>
<dbReference type="InterPro" id="IPR050189">
    <property type="entry name" value="MFS_Efflux_Transporters"/>
</dbReference>
<evidence type="ECO:0000256" key="4">
    <source>
        <dbReference type="ARBA" id="ARBA00022989"/>
    </source>
</evidence>
<dbReference type="PANTHER" id="PTHR43124:SF10">
    <property type="entry name" value="PURINE EFFLUX PUMP PBUE"/>
    <property type="match status" value="1"/>
</dbReference>
<evidence type="ECO:0000259" key="7">
    <source>
        <dbReference type="PROSITE" id="PS50850"/>
    </source>
</evidence>
<feature type="transmembrane region" description="Helical" evidence="6">
    <location>
        <begin position="247"/>
        <end position="265"/>
    </location>
</feature>
<dbReference type="PANTHER" id="PTHR43124">
    <property type="entry name" value="PURINE EFFLUX PUMP PBUE"/>
    <property type="match status" value="1"/>
</dbReference>
<evidence type="ECO:0000256" key="2">
    <source>
        <dbReference type="ARBA" id="ARBA00022475"/>
    </source>
</evidence>
<evidence type="ECO:0000256" key="3">
    <source>
        <dbReference type="ARBA" id="ARBA00022692"/>
    </source>
</evidence>
<dbReference type="PROSITE" id="PS50850">
    <property type="entry name" value="MFS"/>
    <property type="match status" value="1"/>
</dbReference>
<keyword evidence="9" id="KW-1185">Reference proteome</keyword>
<feature type="transmembrane region" description="Helical" evidence="6">
    <location>
        <begin position="138"/>
        <end position="158"/>
    </location>
</feature>
<dbReference type="Pfam" id="PF07690">
    <property type="entry name" value="MFS_1"/>
    <property type="match status" value="1"/>
</dbReference>